<dbReference type="AlphaFoldDB" id="A0A8J3NC72"/>
<proteinExistence type="predicted"/>
<protein>
    <submittedName>
        <fullName evidence="1">Uncharacterized protein</fullName>
    </submittedName>
</protein>
<reference evidence="1" key="1">
    <citation type="submission" date="2021-01" db="EMBL/GenBank/DDBJ databases">
        <title>Whole genome shotgun sequence of Actinocatenispora rupis NBRC 107355.</title>
        <authorList>
            <person name="Komaki H."/>
            <person name="Tamura T."/>
        </authorList>
    </citation>
    <scope>NUCLEOTIDE SEQUENCE</scope>
    <source>
        <strain evidence="1">NBRC 107355</strain>
    </source>
</reference>
<name>A0A8J3NC72_9ACTN</name>
<sequence length="93" mass="10194">MRVTVWSHTTEQRQTVPVTQVRPGDLVEVPIGWGDTLSARVAAVRTDGEYVSVWFPVSFGAGSAWRRLRRHRASTVAVTRTVTVTDTTGGQVA</sequence>
<gene>
    <name evidence="1" type="ORF">Aru02nite_49630</name>
</gene>
<dbReference type="RefSeq" id="WP_203661701.1">
    <property type="nucleotide sequence ID" value="NZ_BAAAZM010000001.1"/>
</dbReference>
<comment type="caution">
    <text evidence="1">The sequence shown here is derived from an EMBL/GenBank/DDBJ whole genome shotgun (WGS) entry which is preliminary data.</text>
</comment>
<evidence type="ECO:0000313" key="1">
    <source>
        <dbReference type="EMBL" id="GID14074.1"/>
    </source>
</evidence>
<dbReference type="EMBL" id="BOMB01000029">
    <property type="protein sequence ID" value="GID14074.1"/>
    <property type="molecule type" value="Genomic_DNA"/>
</dbReference>
<accession>A0A8J3NC72</accession>
<dbReference type="Proteomes" id="UP000612808">
    <property type="component" value="Unassembled WGS sequence"/>
</dbReference>
<evidence type="ECO:0000313" key="2">
    <source>
        <dbReference type="Proteomes" id="UP000612808"/>
    </source>
</evidence>
<keyword evidence="2" id="KW-1185">Reference proteome</keyword>
<organism evidence="1 2">
    <name type="scientific">Actinocatenispora rupis</name>
    <dbReference type="NCBI Taxonomy" id="519421"/>
    <lineage>
        <taxon>Bacteria</taxon>
        <taxon>Bacillati</taxon>
        <taxon>Actinomycetota</taxon>
        <taxon>Actinomycetes</taxon>
        <taxon>Micromonosporales</taxon>
        <taxon>Micromonosporaceae</taxon>
        <taxon>Actinocatenispora</taxon>
    </lineage>
</organism>